<dbReference type="Proteomes" id="UP000018720">
    <property type="component" value="Unassembled WGS sequence"/>
</dbReference>
<evidence type="ECO:0000313" key="2">
    <source>
        <dbReference type="Proteomes" id="UP000018720"/>
    </source>
</evidence>
<keyword evidence="2" id="KW-1185">Reference proteome</keyword>
<gene>
    <name evidence="1" type="ORF">LEP1GSC178_1308</name>
</gene>
<accession>A0ABN0H4S6</accession>
<dbReference type="Pfam" id="PF07611">
    <property type="entry name" value="DUF1574"/>
    <property type="match status" value="1"/>
</dbReference>
<comment type="caution">
    <text evidence="1">The sequence shown here is derived from an EMBL/GenBank/DDBJ whole genome shotgun (WGS) entry which is preliminary data.</text>
</comment>
<dbReference type="RefSeq" id="WP_008593808.1">
    <property type="nucleotide sequence ID" value="NZ_AHOM02000010.1"/>
</dbReference>
<organism evidence="1 2">
    <name type="scientific">Leptospira licerasiae str. MMD4847</name>
    <dbReference type="NCBI Taxonomy" id="1049971"/>
    <lineage>
        <taxon>Bacteria</taxon>
        <taxon>Pseudomonadati</taxon>
        <taxon>Spirochaetota</taxon>
        <taxon>Spirochaetia</taxon>
        <taxon>Leptospirales</taxon>
        <taxon>Leptospiraceae</taxon>
        <taxon>Leptospira</taxon>
    </lineage>
</organism>
<protein>
    <submittedName>
        <fullName evidence="1">PF07611 family protein</fullName>
    </submittedName>
</protein>
<dbReference type="EMBL" id="AHOM02000010">
    <property type="protein sequence ID" value="EJZ40308.1"/>
    <property type="molecule type" value="Genomic_DNA"/>
</dbReference>
<evidence type="ECO:0000313" key="1">
    <source>
        <dbReference type="EMBL" id="EJZ40308.1"/>
    </source>
</evidence>
<proteinExistence type="predicted"/>
<name>A0ABN0H4S6_9LEPT</name>
<dbReference type="InterPro" id="IPR011468">
    <property type="entry name" value="DUF1574"/>
</dbReference>
<sequence length="374" mass="43939">MKKYLIQIFFLLYFLLDKLVLIPEIKYFLTDSLKSNPYQETLDDIDPKEVGMFPVEGKKTAWVFGSSRSLPFYHVPNHLHTEVDRFTSLEEKSLVDSFEFFAFASPGSNPAVFFTRFTELLERGMSPDLLLIETSAFGFNKNNRYTKYAKLEAISLPFVLKHLDSIPNEYIYDIITTRLFATLRYRISRKAIEDNLSGKAKAEEAMIRLATMNLDNQLSDIFSRKSKEVPRVYSESEFKDFSPLEEESDELKLKIEISKKTIEKEFYNSFKQDESIWKFMEETLKKAKDRKIPVVLWIPKVHPELEKIHKKYKLEIIWKERLKNLANRYDAVLVDFESDEKLKCERFSDISHLSSRCYTELSSVLLKKGAQQLK</sequence>
<reference evidence="1 2" key="1">
    <citation type="submission" date="2012-08" db="EMBL/GenBank/DDBJ databases">
        <authorList>
            <person name="Harkins D.M."/>
            <person name="Durkin A.S."/>
            <person name="Selengut J.D."/>
            <person name="Sanka R."/>
            <person name="DePew J."/>
            <person name="Purushe J."/>
            <person name="Matthias M.A."/>
            <person name="Vinetz J.M."/>
            <person name="Sutton G.G."/>
            <person name="Nelson W.C."/>
            <person name="Fouts D.E."/>
        </authorList>
    </citation>
    <scope>NUCLEOTIDE SEQUENCE [LARGE SCALE GENOMIC DNA]</scope>
    <source>
        <strain evidence="1 2">MMD4847</strain>
    </source>
</reference>